<dbReference type="Pfam" id="PF13966">
    <property type="entry name" value="zf-RVT"/>
    <property type="match status" value="1"/>
</dbReference>
<evidence type="ECO:0000313" key="2">
    <source>
        <dbReference type="Proteomes" id="UP000504610"/>
    </source>
</evidence>
<accession>A0A6J0JLY9</accession>
<sequence length="159" mass="18491">MVSSQPSLDALYQQAWSANTSPKVKHFLWRCISNTLPVAGNMVKRYIAKDSSCSRCGGSEEYINHVLFQCPYARRIWADSPFHPPPFGIWSASLHTNLQWVLNLTKEFPEEIVDADLVPWLLWRIWKNMNEFIFIGKDYDILATIDKAKEDATKWKNRE</sequence>
<dbReference type="RefSeq" id="XP_018435864.1">
    <property type="nucleotide sequence ID" value="XM_018580362.1"/>
</dbReference>
<dbReference type="Proteomes" id="UP000504610">
    <property type="component" value="Chromosome 6"/>
</dbReference>
<name>A0A6J0JLY9_RAPSA</name>
<keyword evidence="2" id="KW-1185">Reference proteome</keyword>
<dbReference type="InterPro" id="IPR026960">
    <property type="entry name" value="RVT-Znf"/>
</dbReference>
<reference evidence="2" key="1">
    <citation type="journal article" date="2019" name="Database">
        <title>The radish genome database (RadishGD): an integrated information resource for radish genomics.</title>
        <authorList>
            <person name="Yu H.J."/>
            <person name="Baek S."/>
            <person name="Lee Y.J."/>
            <person name="Cho A."/>
            <person name="Mun J.H."/>
        </authorList>
    </citation>
    <scope>NUCLEOTIDE SEQUENCE [LARGE SCALE GENOMIC DNA]</scope>
    <source>
        <strain evidence="2">cv. WK10039</strain>
    </source>
</reference>
<dbReference type="OrthoDB" id="1733298at2759"/>
<dbReference type="AlphaFoldDB" id="A0A6J0JLY9"/>
<organism evidence="2 3">
    <name type="scientific">Raphanus sativus</name>
    <name type="common">Radish</name>
    <name type="synonym">Raphanus raphanistrum var. sativus</name>
    <dbReference type="NCBI Taxonomy" id="3726"/>
    <lineage>
        <taxon>Eukaryota</taxon>
        <taxon>Viridiplantae</taxon>
        <taxon>Streptophyta</taxon>
        <taxon>Embryophyta</taxon>
        <taxon>Tracheophyta</taxon>
        <taxon>Spermatophyta</taxon>
        <taxon>Magnoliopsida</taxon>
        <taxon>eudicotyledons</taxon>
        <taxon>Gunneridae</taxon>
        <taxon>Pentapetalae</taxon>
        <taxon>rosids</taxon>
        <taxon>malvids</taxon>
        <taxon>Brassicales</taxon>
        <taxon>Brassicaceae</taxon>
        <taxon>Brassiceae</taxon>
        <taxon>Raphanus</taxon>
    </lineage>
</organism>
<evidence type="ECO:0000259" key="1">
    <source>
        <dbReference type="Pfam" id="PF13966"/>
    </source>
</evidence>
<evidence type="ECO:0000313" key="3">
    <source>
        <dbReference type="RefSeq" id="XP_018435864.1"/>
    </source>
</evidence>
<feature type="domain" description="Reverse transcriptase zinc-binding" evidence="1">
    <location>
        <begin position="11"/>
        <end position="77"/>
    </location>
</feature>
<dbReference type="GeneID" id="108808179"/>
<protein>
    <submittedName>
        <fullName evidence="3">Uncharacterized protein LOC108808179</fullName>
    </submittedName>
</protein>
<dbReference type="KEGG" id="rsz:108808179"/>
<reference evidence="3" key="2">
    <citation type="submission" date="2025-08" db="UniProtKB">
        <authorList>
            <consortium name="RefSeq"/>
        </authorList>
    </citation>
    <scope>IDENTIFICATION</scope>
    <source>
        <tissue evidence="3">Leaf</tissue>
    </source>
</reference>
<proteinExistence type="predicted"/>
<gene>
    <name evidence="3" type="primary">LOC108808179</name>
</gene>